<dbReference type="RefSeq" id="WP_007558978.1">
    <property type="nucleotide sequence ID" value="NZ_AUAE01000041.1"/>
</dbReference>
<accession>A0A0F5IPH6</accession>
<keyword evidence="2 3" id="KW-0040">ANK repeat</keyword>
<dbReference type="STRING" id="1203610.HMPREF1536_05085"/>
<name>A0A0F5IPH6_9BACT</name>
<dbReference type="GeneID" id="82186528"/>
<dbReference type="SMART" id="SM00248">
    <property type="entry name" value="ANK"/>
    <property type="match status" value="3"/>
</dbReference>
<dbReference type="PATRIC" id="fig|1203610.3.peg.5195"/>
<evidence type="ECO:0000313" key="4">
    <source>
        <dbReference type="EMBL" id="KKB47441.1"/>
    </source>
</evidence>
<feature type="repeat" description="ANK" evidence="3">
    <location>
        <begin position="73"/>
        <end position="105"/>
    </location>
</feature>
<dbReference type="EMBL" id="AQHW01000029">
    <property type="protein sequence ID" value="KKB47441.1"/>
    <property type="molecule type" value="Genomic_DNA"/>
</dbReference>
<dbReference type="InterPro" id="IPR036770">
    <property type="entry name" value="Ankyrin_rpt-contain_sf"/>
</dbReference>
<evidence type="ECO:0000313" key="5">
    <source>
        <dbReference type="Proteomes" id="UP000033035"/>
    </source>
</evidence>
<protein>
    <submittedName>
        <fullName evidence="4">Uncharacterized protein</fullName>
    </submittedName>
</protein>
<keyword evidence="5" id="KW-1185">Reference proteome</keyword>
<organism evidence="4 5">
    <name type="scientific">Parabacteroides gordonii MS-1 = DSM 23371</name>
    <dbReference type="NCBI Taxonomy" id="1203610"/>
    <lineage>
        <taxon>Bacteria</taxon>
        <taxon>Pseudomonadati</taxon>
        <taxon>Bacteroidota</taxon>
        <taxon>Bacteroidia</taxon>
        <taxon>Bacteroidales</taxon>
        <taxon>Tannerellaceae</taxon>
        <taxon>Parabacteroides</taxon>
    </lineage>
</organism>
<dbReference type="SUPFAM" id="SSF48403">
    <property type="entry name" value="Ankyrin repeat"/>
    <property type="match status" value="1"/>
</dbReference>
<dbReference type="Pfam" id="PF12796">
    <property type="entry name" value="Ank_2"/>
    <property type="match status" value="1"/>
</dbReference>
<reference evidence="4 5" key="1">
    <citation type="submission" date="2013-04" db="EMBL/GenBank/DDBJ databases">
        <title>The Genome Sequence of Parabacteroides gordonii DSM 23371.</title>
        <authorList>
            <consortium name="The Broad Institute Genomics Platform"/>
            <person name="Earl A."/>
            <person name="Ward D."/>
            <person name="Feldgarden M."/>
            <person name="Gevers D."/>
            <person name="Martens E."/>
            <person name="Sakamoto M."/>
            <person name="Benno Y."/>
            <person name="Suzuki N."/>
            <person name="Matsunaga N."/>
            <person name="Koshihara K."/>
            <person name="Seki M."/>
            <person name="Komiya H."/>
            <person name="Walker B."/>
            <person name="Young S."/>
            <person name="Zeng Q."/>
            <person name="Gargeya S."/>
            <person name="Fitzgerald M."/>
            <person name="Haas B."/>
            <person name="Abouelleil A."/>
            <person name="Allen A.W."/>
            <person name="Alvarado L."/>
            <person name="Arachchi H.M."/>
            <person name="Berlin A.M."/>
            <person name="Chapman S.B."/>
            <person name="Gainer-Dewar J."/>
            <person name="Goldberg J."/>
            <person name="Griggs A."/>
            <person name="Gujja S."/>
            <person name="Hansen M."/>
            <person name="Howarth C."/>
            <person name="Imamovic A."/>
            <person name="Ireland A."/>
            <person name="Larimer J."/>
            <person name="McCowan C."/>
            <person name="Murphy C."/>
            <person name="Pearson M."/>
            <person name="Poon T.W."/>
            <person name="Priest M."/>
            <person name="Roberts A."/>
            <person name="Saif S."/>
            <person name="Shea T."/>
            <person name="Sisk P."/>
            <person name="Sykes S."/>
            <person name="Wortman J."/>
            <person name="Nusbaum C."/>
            <person name="Birren B."/>
        </authorList>
    </citation>
    <scope>NUCLEOTIDE SEQUENCE [LARGE SCALE GENOMIC DNA]</scope>
    <source>
        <strain evidence="4 5">MS-1</strain>
    </source>
</reference>
<dbReference type="GO" id="GO:0010468">
    <property type="term" value="P:regulation of gene expression"/>
    <property type="evidence" value="ECO:0007669"/>
    <property type="project" value="TreeGrafter"/>
</dbReference>
<keyword evidence="1" id="KW-0677">Repeat</keyword>
<proteinExistence type="predicted"/>
<evidence type="ECO:0000256" key="3">
    <source>
        <dbReference type="PROSITE-ProRule" id="PRU00023"/>
    </source>
</evidence>
<dbReference type="Proteomes" id="UP000033035">
    <property type="component" value="Unassembled WGS sequence"/>
</dbReference>
<dbReference type="AlphaFoldDB" id="A0A0F5IPH6"/>
<dbReference type="PANTHER" id="PTHR24124">
    <property type="entry name" value="ANKYRIN REPEAT FAMILY A"/>
    <property type="match status" value="1"/>
</dbReference>
<evidence type="ECO:0000256" key="1">
    <source>
        <dbReference type="ARBA" id="ARBA00022737"/>
    </source>
</evidence>
<dbReference type="PROSITE" id="PS50297">
    <property type="entry name" value="ANK_REP_REGION"/>
    <property type="match status" value="2"/>
</dbReference>
<evidence type="ECO:0000256" key="2">
    <source>
        <dbReference type="ARBA" id="ARBA00023043"/>
    </source>
</evidence>
<dbReference type="PROSITE" id="PS50088">
    <property type="entry name" value="ANK_REPEAT"/>
    <property type="match status" value="2"/>
</dbReference>
<comment type="caution">
    <text evidence="4">The sequence shown here is derived from an EMBL/GenBank/DDBJ whole genome shotgun (WGS) entry which is preliminary data.</text>
</comment>
<sequence>MRTIEDMKLELLSDDSNRFIQALIDYDINSKDKYGSNLLHYYIMNYKSIVHPAGVIIPEFVKKGLDINEKRKDGRTALYLSVQYQLKGIFELLLNHNADIDMQNANGNTPLWEAVMQYKGDGFFIEHLLKNGANPDIENNNGVSPKSLARTIANYDVRRFFNNDNKQQTD</sequence>
<dbReference type="Gene3D" id="1.25.40.20">
    <property type="entry name" value="Ankyrin repeat-containing domain"/>
    <property type="match status" value="1"/>
</dbReference>
<feature type="repeat" description="ANK" evidence="3">
    <location>
        <begin position="106"/>
        <end position="140"/>
    </location>
</feature>
<dbReference type="PANTHER" id="PTHR24124:SF14">
    <property type="entry name" value="CHROMOSOME UNDETERMINED SCAFFOLD_25, WHOLE GENOME SHOTGUN SEQUENCE"/>
    <property type="match status" value="1"/>
</dbReference>
<gene>
    <name evidence="4" type="ORF">HMPREF1536_05085</name>
</gene>
<dbReference type="InterPro" id="IPR002110">
    <property type="entry name" value="Ankyrin_rpt"/>
</dbReference>
<dbReference type="HOGENOM" id="CLU_000134_18_10_10"/>